<dbReference type="EMBL" id="GDIQ01032388">
    <property type="protein sequence ID" value="JAN62349.1"/>
    <property type="molecule type" value="Transcribed_RNA"/>
</dbReference>
<name>A0A0P5XKD3_9CRUS</name>
<reference evidence="2" key="1">
    <citation type="submission" date="2015-10" db="EMBL/GenBank/DDBJ databases">
        <title>EvidentialGene: Evidence-directed Construction of Complete mRNA Transcriptomes without Genomes.</title>
        <authorList>
            <person name="Gilbert D.G."/>
        </authorList>
    </citation>
    <scope>NUCLEOTIDE SEQUENCE</scope>
</reference>
<protein>
    <submittedName>
        <fullName evidence="2">Uncharacterized protein</fullName>
    </submittedName>
</protein>
<evidence type="ECO:0000256" key="1">
    <source>
        <dbReference type="SAM" id="MobiDB-lite"/>
    </source>
</evidence>
<evidence type="ECO:0000313" key="2">
    <source>
        <dbReference type="EMBL" id="JAN62349.1"/>
    </source>
</evidence>
<organism evidence="2">
    <name type="scientific">Daphnia magna</name>
    <dbReference type="NCBI Taxonomy" id="35525"/>
    <lineage>
        <taxon>Eukaryota</taxon>
        <taxon>Metazoa</taxon>
        <taxon>Ecdysozoa</taxon>
        <taxon>Arthropoda</taxon>
        <taxon>Crustacea</taxon>
        <taxon>Branchiopoda</taxon>
        <taxon>Diplostraca</taxon>
        <taxon>Cladocera</taxon>
        <taxon>Anomopoda</taxon>
        <taxon>Daphniidae</taxon>
        <taxon>Daphnia</taxon>
    </lineage>
</organism>
<feature type="region of interest" description="Disordered" evidence="1">
    <location>
        <begin position="34"/>
        <end position="73"/>
    </location>
</feature>
<accession>A0A0P5XKD3</accession>
<proteinExistence type="predicted"/>
<dbReference type="AlphaFoldDB" id="A0A0P5XKD3"/>
<feature type="compositionally biased region" description="Polar residues" evidence="1">
    <location>
        <begin position="56"/>
        <end position="66"/>
    </location>
</feature>
<sequence>MSNPSCTRMNILHEITHKKKRKRYWRRLVGREAPCLSGGRGENINRPNESGRGHPLQSTHTHTQNGRVHDLRA</sequence>